<keyword evidence="3" id="KW-1048">Host nucleus</keyword>
<name>A0A3G9EJP1_9ADEN</name>
<evidence type="ECO:0000256" key="5">
    <source>
        <dbReference type="ARBA" id="ARBA00022844"/>
    </source>
</evidence>
<dbReference type="GO" id="GO:0031423">
    <property type="term" value="F:hexon binding"/>
    <property type="evidence" value="ECO:0007669"/>
    <property type="project" value="InterPro"/>
</dbReference>
<dbReference type="GeneID" id="80528006"/>
<keyword evidence="2" id="KW-0167">Capsid protein</keyword>
<reference evidence="11" key="1">
    <citation type="submission" date="2018-05" db="EMBL/GenBank/DDBJ databases">
        <title>Isolation of two bat adenoviruses from Japanese wild bats.</title>
        <authorList>
            <person name="Kobayashi T."/>
            <person name="Murakami S."/>
            <person name="Horimoto T."/>
        </authorList>
    </citation>
    <scope>NUCLEOTIDE SEQUENCE [LARGE SCALE GENOMIC DNA]</scope>
    <source>
        <strain evidence="11">Vs9</strain>
    </source>
</reference>
<keyword evidence="6 9" id="KW-0175">Coiled coil</keyword>
<evidence type="ECO:0000313" key="10">
    <source>
        <dbReference type="EMBL" id="BBE29302.1"/>
    </source>
</evidence>
<keyword evidence="5" id="KW-0946">Virion</keyword>
<evidence type="ECO:0000256" key="6">
    <source>
        <dbReference type="ARBA" id="ARBA00023054"/>
    </source>
</evidence>
<evidence type="ECO:0000256" key="4">
    <source>
        <dbReference type="ARBA" id="ARBA00022581"/>
    </source>
</evidence>
<protein>
    <submittedName>
        <fullName evidence="10">IX</fullName>
    </submittedName>
</protein>
<evidence type="ECO:0000256" key="7">
    <source>
        <dbReference type="ARBA" id="ARBA00023093"/>
    </source>
</evidence>
<keyword evidence="7" id="KW-1232">Capsid decoration protein</keyword>
<keyword evidence="8" id="KW-1160">Virus entry into host cell</keyword>
<evidence type="ECO:0000313" key="11">
    <source>
        <dbReference type="Proteomes" id="UP000319764"/>
    </source>
</evidence>
<dbReference type="KEGG" id="vg:80528006"/>
<organism evidence="10 11">
    <name type="scientific">Bat mastadenovirus</name>
    <dbReference type="NCBI Taxonomy" id="740971"/>
    <lineage>
        <taxon>Viruses</taxon>
        <taxon>Varidnaviria</taxon>
        <taxon>Bamfordvirae</taxon>
        <taxon>Preplasmiviricota</taxon>
        <taxon>Polisuviricotina</taxon>
        <taxon>Pharingeaviricetes</taxon>
        <taxon>Rowavirales</taxon>
        <taxon>Adenoviridae</taxon>
        <taxon>Mastadenovirus</taxon>
        <taxon>Mastadenovirus asiensse</taxon>
    </lineage>
</organism>
<evidence type="ECO:0000256" key="8">
    <source>
        <dbReference type="ARBA" id="ARBA00023296"/>
    </source>
</evidence>
<proteinExistence type="inferred from homology"/>
<dbReference type="Proteomes" id="UP000319764">
    <property type="component" value="Segment"/>
</dbReference>
<keyword evidence="11" id="KW-1185">Reference proteome</keyword>
<comment type="similarity">
    <text evidence="1">Belongs to the adenoviridae hexon-interlacing protein family.</text>
</comment>
<dbReference type="RefSeq" id="YP_010790598.1">
    <property type="nucleotide sequence ID" value="NC_075450.1"/>
</dbReference>
<dbReference type="Gene3D" id="1.20.5.340">
    <property type="match status" value="1"/>
</dbReference>
<accession>A0A3G9EJP1</accession>
<dbReference type="GO" id="GO:0046718">
    <property type="term" value="P:symbiont entry into host cell"/>
    <property type="evidence" value="ECO:0007669"/>
    <property type="project" value="UniProtKB-KW"/>
</dbReference>
<evidence type="ECO:0000256" key="3">
    <source>
        <dbReference type="ARBA" id="ARBA00022562"/>
    </source>
</evidence>
<feature type="coiled-coil region" evidence="9">
    <location>
        <begin position="50"/>
        <end position="91"/>
    </location>
</feature>
<evidence type="ECO:0000256" key="1">
    <source>
        <dbReference type="ARBA" id="ARBA00010950"/>
    </source>
</evidence>
<sequence length="96" mass="9993">MDPTQKGIVNTCFLTTRIPSWAGARQNVTGSNLEGRPVPSNIGGPVSASVEQLDSAVAAVNAIIAELKTQVTDMQTRVANLQQEVQGLRAAPPAAP</sequence>
<dbReference type="GO" id="GO:0098021">
    <property type="term" value="C:viral capsid, decoration"/>
    <property type="evidence" value="ECO:0007669"/>
    <property type="project" value="UniProtKB-KW"/>
</dbReference>
<dbReference type="InterPro" id="IPR005641">
    <property type="entry name" value="Hexon_assoc_IX"/>
</dbReference>
<dbReference type="EMBL" id="LC385827">
    <property type="protein sequence ID" value="BBE29302.1"/>
    <property type="molecule type" value="Genomic_DNA"/>
</dbReference>
<keyword evidence="4" id="KW-0945">Host-virus interaction</keyword>
<dbReference type="Pfam" id="PF03955">
    <property type="entry name" value="Adeno_PIX"/>
    <property type="match status" value="1"/>
</dbReference>
<evidence type="ECO:0000256" key="2">
    <source>
        <dbReference type="ARBA" id="ARBA00022561"/>
    </source>
</evidence>
<evidence type="ECO:0000256" key="9">
    <source>
        <dbReference type="SAM" id="Coils"/>
    </source>
</evidence>